<sequence>MKAHWTRESVEAGFDQARADPSAILLDSFGRRVFRHNRRIIKYGEPVNCREAKALTFIAGSGLSIPVPEVYSCTDCEGITIIDMEMVTGDTSESVWPQLSQDEKHSYARQLRGIVNQLRSLEGDYIGSLDQGPGVDARRGTHQGGPFPDEASFNDFLLSNTISKTPRVYRKMLEGLLSTSHKTVFTHGDLSLTNVVIREGQIVGVLDWETAGWYPEYWEFVQFFRAVYSDYREYADIIFDKLYPEELMTDHFLSHLTRH</sequence>
<dbReference type="Pfam" id="PF01636">
    <property type="entry name" value="APH"/>
    <property type="match status" value="1"/>
</dbReference>
<protein>
    <recommendedName>
        <fullName evidence="1">Aminoglycoside phosphotransferase domain-containing protein</fullName>
    </recommendedName>
</protein>
<dbReference type="VEuPathDB" id="FungiDB:PV08_07173"/>
<dbReference type="SUPFAM" id="SSF56112">
    <property type="entry name" value="Protein kinase-like (PK-like)"/>
    <property type="match status" value="1"/>
</dbReference>
<dbReference type="RefSeq" id="XP_016234607.1">
    <property type="nucleotide sequence ID" value="XM_016381505.1"/>
</dbReference>
<dbReference type="CDD" id="cd05120">
    <property type="entry name" value="APH_ChoK_like"/>
    <property type="match status" value="1"/>
</dbReference>
<dbReference type="PANTHER" id="PTHR21310:SF58">
    <property type="entry name" value="AMINOGLYCOSIDE PHOSPHOTRANSFERASE DOMAIN-CONTAINING PROTEIN"/>
    <property type="match status" value="1"/>
</dbReference>
<evidence type="ECO:0000313" key="2">
    <source>
        <dbReference type="EMBL" id="KIW14391.1"/>
    </source>
</evidence>
<feature type="domain" description="Aminoglycoside phosphotransferase" evidence="1">
    <location>
        <begin position="50"/>
        <end position="231"/>
    </location>
</feature>
<evidence type="ECO:0000259" key="1">
    <source>
        <dbReference type="Pfam" id="PF01636"/>
    </source>
</evidence>
<evidence type="ECO:0000313" key="3">
    <source>
        <dbReference type="Proteomes" id="UP000053328"/>
    </source>
</evidence>
<name>A0A0D1YHI8_9EURO</name>
<dbReference type="InterPro" id="IPR011009">
    <property type="entry name" value="Kinase-like_dom_sf"/>
</dbReference>
<dbReference type="STRING" id="91928.A0A0D1YHI8"/>
<proteinExistence type="predicted"/>
<organism evidence="2 3">
    <name type="scientific">Exophiala spinifera</name>
    <dbReference type="NCBI Taxonomy" id="91928"/>
    <lineage>
        <taxon>Eukaryota</taxon>
        <taxon>Fungi</taxon>
        <taxon>Dikarya</taxon>
        <taxon>Ascomycota</taxon>
        <taxon>Pezizomycotina</taxon>
        <taxon>Eurotiomycetes</taxon>
        <taxon>Chaetothyriomycetidae</taxon>
        <taxon>Chaetothyriales</taxon>
        <taxon>Herpotrichiellaceae</taxon>
        <taxon>Exophiala</taxon>
    </lineage>
</organism>
<dbReference type="InterPro" id="IPR051678">
    <property type="entry name" value="AGP_Transferase"/>
</dbReference>
<dbReference type="AlphaFoldDB" id="A0A0D1YHI8"/>
<dbReference type="OrthoDB" id="2906425at2759"/>
<dbReference type="EMBL" id="KN847496">
    <property type="protein sequence ID" value="KIW14391.1"/>
    <property type="molecule type" value="Genomic_DNA"/>
</dbReference>
<reference evidence="2 3" key="1">
    <citation type="submission" date="2015-01" db="EMBL/GenBank/DDBJ databases">
        <title>The Genome Sequence of Exophiala spinifera CBS89968.</title>
        <authorList>
            <consortium name="The Broad Institute Genomics Platform"/>
            <person name="Cuomo C."/>
            <person name="de Hoog S."/>
            <person name="Gorbushina A."/>
            <person name="Stielow B."/>
            <person name="Teixiera M."/>
            <person name="Abouelleil A."/>
            <person name="Chapman S.B."/>
            <person name="Priest M."/>
            <person name="Young S.K."/>
            <person name="Wortman J."/>
            <person name="Nusbaum C."/>
            <person name="Birren B."/>
        </authorList>
    </citation>
    <scope>NUCLEOTIDE SEQUENCE [LARGE SCALE GENOMIC DNA]</scope>
    <source>
        <strain evidence="2 3">CBS 89968</strain>
    </source>
</reference>
<accession>A0A0D1YHI8</accession>
<dbReference type="PANTHER" id="PTHR21310">
    <property type="entry name" value="AMINOGLYCOSIDE PHOSPHOTRANSFERASE-RELATED-RELATED"/>
    <property type="match status" value="1"/>
</dbReference>
<gene>
    <name evidence="2" type="ORF">PV08_07173</name>
</gene>
<dbReference type="HOGENOM" id="CLU_021768_5_3_1"/>
<dbReference type="GeneID" id="27334256"/>
<dbReference type="InterPro" id="IPR002575">
    <property type="entry name" value="Aminoglycoside_PTrfase"/>
</dbReference>
<dbReference type="Gene3D" id="3.90.1200.10">
    <property type="match status" value="1"/>
</dbReference>
<dbReference type="Proteomes" id="UP000053328">
    <property type="component" value="Unassembled WGS sequence"/>
</dbReference>
<keyword evidence="3" id="KW-1185">Reference proteome</keyword>